<evidence type="ECO:0000256" key="5">
    <source>
        <dbReference type="PIRSR" id="PIRSR002756-1"/>
    </source>
</evidence>
<feature type="binding site" evidence="5">
    <location>
        <begin position="222"/>
        <end position="224"/>
    </location>
    <ligand>
        <name>phosphate</name>
        <dbReference type="ChEBI" id="CHEBI:43474"/>
    </ligand>
</feature>
<keyword evidence="3 4" id="KW-0592">Phosphate transport</keyword>
<dbReference type="InterPro" id="IPR050962">
    <property type="entry name" value="Phosphate-bind_PstS"/>
</dbReference>
<feature type="binding site" evidence="5">
    <location>
        <begin position="86"/>
        <end position="88"/>
    </location>
    <ligand>
        <name>phosphate</name>
        <dbReference type="ChEBI" id="CHEBI:43474"/>
    </ligand>
</feature>
<sequence>MLRRRPAGSRKEHTKVKLQRKSGLRALTVGAVAITGALVLSACGSDDNSDSSSTPSNSASGSSSAASGTNAGGISCATGKLLSSGSTAQQNAIETWVKDYQQACSGATINYKPSSSGEGIIDFNNGTDAFAGSDSPLKPEEVAKSKSVCTGGQGVNIPMVGGPIAVGYNLPGVNNLVLNASTLAKIFNGKITTWNDKAITALNPGVTLPSTKIQSVHRQDDSGTTDNLTKYFHGAAPADWPYEHAKAWAAKGGQAAAKSSGVAALVKQTEGSIGYFELSYATASSIPTVKINTGAAAPVEATTDNASSGIAQAKVVGTGSDLALDLGAAYTTKADNAYPIVLVTYEIACDKGNKADTLALTKSFLTYIASDAGQGKLAAAGYAPLPTEIATKVRSTISALS</sequence>
<evidence type="ECO:0000256" key="4">
    <source>
        <dbReference type="PIRNR" id="PIRNR002756"/>
    </source>
</evidence>
<feature type="binding site" evidence="5">
    <location>
        <position position="116"/>
    </location>
    <ligand>
        <name>phosphate</name>
        <dbReference type="ChEBI" id="CHEBI:43474"/>
    </ligand>
</feature>
<comment type="similarity">
    <text evidence="1 4">Belongs to the PstS family.</text>
</comment>
<evidence type="ECO:0000313" key="8">
    <source>
        <dbReference type="EMBL" id="CAG7616711.1"/>
    </source>
</evidence>
<dbReference type="GO" id="GO:0043190">
    <property type="term" value="C:ATP-binding cassette (ABC) transporter complex"/>
    <property type="evidence" value="ECO:0007669"/>
    <property type="project" value="InterPro"/>
</dbReference>
<dbReference type="CDD" id="cd13565">
    <property type="entry name" value="PBP2_PstS"/>
    <property type="match status" value="1"/>
</dbReference>
<dbReference type="NCBIfam" id="TIGR00975">
    <property type="entry name" value="3a0107s03"/>
    <property type="match status" value="1"/>
</dbReference>
<dbReference type="EMBL" id="CAJVAX010000003">
    <property type="protein sequence ID" value="CAG7616711.1"/>
    <property type="molecule type" value="Genomic_DNA"/>
</dbReference>
<name>A0A9W4E4G2_9ACTN</name>
<protein>
    <recommendedName>
        <fullName evidence="4">Phosphate-binding protein</fullName>
    </recommendedName>
</protein>
<dbReference type="Gene3D" id="3.40.190.10">
    <property type="entry name" value="Periplasmic binding protein-like II"/>
    <property type="match status" value="2"/>
</dbReference>
<accession>A0A9W4E4G2</accession>
<evidence type="ECO:0000256" key="3">
    <source>
        <dbReference type="ARBA" id="ARBA00022592"/>
    </source>
</evidence>
<feature type="binding site" evidence="5">
    <location>
        <position position="134"/>
    </location>
    <ligand>
        <name>phosphate</name>
        <dbReference type="ChEBI" id="CHEBI:43474"/>
    </ligand>
</feature>
<evidence type="ECO:0000256" key="6">
    <source>
        <dbReference type="SAM" id="MobiDB-lite"/>
    </source>
</evidence>
<keyword evidence="9" id="KW-1185">Reference proteome</keyword>
<dbReference type="GO" id="GO:0035435">
    <property type="term" value="P:phosphate ion transmembrane transport"/>
    <property type="evidence" value="ECO:0007669"/>
    <property type="project" value="InterPro"/>
</dbReference>
<evidence type="ECO:0000256" key="1">
    <source>
        <dbReference type="ARBA" id="ARBA00008725"/>
    </source>
</evidence>
<comment type="caution">
    <text evidence="8">The sequence shown here is derived from an EMBL/GenBank/DDBJ whole genome shotgun (WGS) entry which is preliminary data.</text>
</comment>
<feature type="region of interest" description="Disordered" evidence="6">
    <location>
        <begin position="45"/>
        <end position="67"/>
    </location>
</feature>
<dbReference type="GO" id="GO:0042301">
    <property type="term" value="F:phosphate ion binding"/>
    <property type="evidence" value="ECO:0007669"/>
    <property type="project" value="InterPro"/>
</dbReference>
<reference evidence="8" key="1">
    <citation type="submission" date="2021-06" db="EMBL/GenBank/DDBJ databases">
        <authorList>
            <person name="Arsene-Ploetze F."/>
        </authorList>
    </citation>
    <scope>NUCLEOTIDE SEQUENCE</scope>
    <source>
        <strain evidence="8">SBRY1</strain>
    </source>
</reference>
<dbReference type="InterPro" id="IPR024370">
    <property type="entry name" value="PBP_domain"/>
</dbReference>
<dbReference type="PIRSF" id="PIRSF002756">
    <property type="entry name" value="PstS"/>
    <property type="match status" value="1"/>
</dbReference>
<dbReference type="PANTHER" id="PTHR42996">
    <property type="entry name" value="PHOSPHATE-BINDING PROTEIN PSTS"/>
    <property type="match status" value="1"/>
</dbReference>
<keyword evidence="2 4" id="KW-0813">Transport</keyword>
<dbReference type="SUPFAM" id="SSF53850">
    <property type="entry name" value="Periplasmic binding protein-like II"/>
    <property type="match status" value="1"/>
</dbReference>
<dbReference type="Pfam" id="PF12849">
    <property type="entry name" value="PBP_like_2"/>
    <property type="match status" value="1"/>
</dbReference>
<feature type="domain" description="PBP" evidence="7">
    <location>
        <begin position="76"/>
        <end position="371"/>
    </location>
</feature>
<dbReference type="Proteomes" id="UP001153328">
    <property type="component" value="Unassembled WGS sequence"/>
</dbReference>
<proteinExistence type="inferred from homology"/>
<evidence type="ECO:0000313" key="9">
    <source>
        <dbReference type="Proteomes" id="UP001153328"/>
    </source>
</evidence>
<gene>
    <name evidence="8" type="primary">pstS</name>
    <name evidence="8" type="ORF">SBRY_110217</name>
</gene>
<evidence type="ECO:0000256" key="2">
    <source>
        <dbReference type="ARBA" id="ARBA00022448"/>
    </source>
</evidence>
<dbReference type="InterPro" id="IPR005673">
    <property type="entry name" value="ABC_phos-bd_PstS"/>
</dbReference>
<dbReference type="AlphaFoldDB" id="A0A9W4E4G2"/>
<organism evidence="8 9">
    <name type="scientific">Actinacidiphila bryophytorum</name>
    <dbReference type="NCBI Taxonomy" id="1436133"/>
    <lineage>
        <taxon>Bacteria</taxon>
        <taxon>Bacillati</taxon>
        <taxon>Actinomycetota</taxon>
        <taxon>Actinomycetes</taxon>
        <taxon>Kitasatosporales</taxon>
        <taxon>Streptomycetaceae</taxon>
        <taxon>Actinacidiphila</taxon>
    </lineage>
</organism>
<evidence type="ECO:0000259" key="7">
    <source>
        <dbReference type="Pfam" id="PF12849"/>
    </source>
</evidence>
<dbReference type="PANTHER" id="PTHR42996:SF1">
    <property type="entry name" value="PHOSPHATE-BINDING PROTEIN PSTS"/>
    <property type="match status" value="1"/>
</dbReference>